<dbReference type="PANTHER" id="PTHR22907:SF56">
    <property type="entry name" value="TRANSMEMBRANE PROTEIN RAM-5"/>
    <property type="match status" value="1"/>
</dbReference>
<dbReference type="InterPro" id="IPR057475">
    <property type="entry name" value="CUT_C"/>
</dbReference>
<dbReference type="OrthoDB" id="5854556at2759"/>
<protein>
    <recommendedName>
        <fullName evidence="10">ZP domain-containing protein</fullName>
    </recommendedName>
</protein>
<dbReference type="InterPro" id="IPR056953">
    <property type="entry name" value="CUT_N"/>
</dbReference>
<name>A0A8S1ECS1_9PELO</name>
<reference evidence="11 12" key="1">
    <citation type="submission" date="2020-04" db="EMBL/GenBank/DDBJ databases">
        <authorList>
            <person name="Laetsch R D."/>
            <person name="Stevens L."/>
            <person name="Kumar S."/>
            <person name="Blaxter L. M."/>
        </authorList>
    </citation>
    <scope>NUCLEOTIDE SEQUENCE [LARGE SCALE GENOMIC DNA]</scope>
</reference>
<comment type="subcellular location">
    <subcellularLocation>
        <location evidence="1">Cell membrane</location>
        <topology evidence="1">Single-pass type I membrane protein</topology>
    </subcellularLocation>
</comment>
<dbReference type="AlphaFoldDB" id="A0A8S1ECS1"/>
<dbReference type="GO" id="GO:0042302">
    <property type="term" value="F:structural constituent of cuticle"/>
    <property type="evidence" value="ECO:0007669"/>
    <property type="project" value="UniProtKB-KW"/>
</dbReference>
<evidence type="ECO:0000256" key="1">
    <source>
        <dbReference type="ARBA" id="ARBA00004251"/>
    </source>
</evidence>
<evidence type="ECO:0000256" key="2">
    <source>
        <dbReference type="ARBA" id="ARBA00022460"/>
    </source>
</evidence>
<evidence type="ECO:0000313" key="11">
    <source>
        <dbReference type="EMBL" id="CAB3399130.1"/>
    </source>
</evidence>
<feature type="domain" description="ZP" evidence="10">
    <location>
        <begin position="30"/>
        <end position="265"/>
    </location>
</feature>
<feature type="transmembrane region" description="Helical" evidence="8">
    <location>
        <begin position="619"/>
        <end position="639"/>
    </location>
</feature>
<dbReference type="Pfam" id="PF25301">
    <property type="entry name" value="CUT_C"/>
    <property type="match status" value="1"/>
</dbReference>
<evidence type="ECO:0000256" key="7">
    <source>
        <dbReference type="ARBA" id="ARBA00023136"/>
    </source>
</evidence>
<keyword evidence="5 9" id="KW-0732">Signal</keyword>
<dbReference type="GO" id="GO:0005886">
    <property type="term" value="C:plasma membrane"/>
    <property type="evidence" value="ECO:0007669"/>
    <property type="project" value="UniProtKB-SubCell"/>
</dbReference>
<gene>
    <name evidence="11" type="ORF">CBOVIS_LOCUS2305</name>
</gene>
<proteinExistence type="predicted"/>
<evidence type="ECO:0000256" key="8">
    <source>
        <dbReference type="SAM" id="Phobius"/>
    </source>
</evidence>
<keyword evidence="12" id="KW-1185">Reference proteome</keyword>
<sequence>MLQLFLIIVGFAQASSDFDNARVIGLPQIQCSQKSISLNFETNIPFQGRISVLKKLYIPECNQDYSSNISKNATFYLDITKCADVTFLKNGSRILKAHVEIGFHPLVITNNDRIFSVECTDPTTSQVVNVASSTANCTHLVRMASRWESTTEFHVGDAIVHEWNCRLPNKELGKTQTFITNCNALSQNGQVIHLIDENGCIIDSELMGEVVYSKYMPKLYARAKIFKLPTDDKYRIECTVEFCHRDSPCKERSFPPKCAFTKEEIIRRFSSPNNDIEQMNGMIPGNTNIGYDQKIKISTAWLTVKYNQYTSIESLHERYRLKTTMNPTFVAEKLTTPSNHHFLMGISYREPQSQRLEEEKRKIDANRIEAARILHPSGFKPVLGPAIDSDEDFIESITIGSNNVGTFEKLNIAKHLDYKLFSNPTSTLYPIKPYTSTTVKVETIPTPGVSTTISPTDITIQKTTKQVINAEMGHREKINGAETVHQEENVTNIITSTNSSLVKFPSTKYPRPAQLKFYTDVSTKKLTPTTPYTVKGSTVPPRPKIENVLKNMNAIKTQQHSSRKTYEKFISNNADWRLDDRGINDSDIFPEKQSSAACSNATIISTQQACKWSGIEHLLLIWSFASLIVWMIMIAVCLYRHSNRKPGWMAFREQELRRATQSRVLSQDHPWIHSDAFEERVRSKNEIEINKF</sequence>
<dbReference type="EMBL" id="CADEPM010000002">
    <property type="protein sequence ID" value="CAB3399130.1"/>
    <property type="molecule type" value="Genomic_DNA"/>
</dbReference>
<dbReference type="Pfam" id="PF25057">
    <property type="entry name" value="CUT_N"/>
    <property type="match status" value="1"/>
</dbReference>
<dbReference type="SMART" id="SM00241">
    <property type="entry name" value="ZP"/>
    <property type="match status" value="1"/>
</dbReference>
<evidence type="ECO:0000259" key="10">
    <source>
        <dbReference type="PROSITE" id="PS51034"/>
    </source>
</evidence>
<accession>A0A8S1ECS1</accession>
<evidence type="ECO:0000256" key="5">
    <source>
        <dbReference type="ARBA" id="ARBA00022729"/>
    </source>
</evidence>
<evidence type="ECO:0000256" key="9">
    <source>
        <dbReference type="SAM" id="SignalP"/>
    </source>
</evidence>
<dbReference type="InterPro" id="IPR051962">
    <property type="entry name" value="Cuticlin"/>
</dbReference>
<evidence type="ECO:0000313" key="12">
    <source>
        <dbReference type="Proteomes" id="UP000494206"/>
    </source>
</evidence>
<keyword evidence="6 8" id="KW-1133">Transmembrane helix</keyword>
<keyword evidence="4 8" id="KW-0812">Transmembrane</keyword>
<keyword evidence="7 8" id="KW-0472">Membrane</keyword>
<dbReference type="PANTHER" id="PTHR22907">
    <property type="entry name" value="GH04558P"/>
    <property type="match status" value="1"/>
</dbReference>
<evidence type="ECO:0000256" key="6">
    <source>
        <dbReference type="ARBA" id="ARBA00022989"/>
    </source>
</evidence>
<evidence type="ECO:0000256" key="4">
    <source>
        <dbReference type="ARBA" id="ARBA00022692"/>
    </source>
</evidence>
<feature type="signal peptide" evidence="9">
    <location>
        <begin position="1"/>
        <end position="16"/>
    </location>
</feature>
<organism evidence="11 12">
    <name type="scientific">Caenorhabditis bovis</name>
    <dbReference type="NCBI Taxonomy" id="2654633"/>
    <lineage>
        <taxon>Eukaryota</taxon>
        <taxon>Metazoa</taxon>
        <taxon>Ecdysozoa</taxon>
        <taxon>Nematoda</taxon>
        <taxon>Chromadorea</taxon>
        <taxon>Rhabditida</taxon>
        <taxon>Rhabditina</taxon>
        <taxon>Rhabditomorpha</taxon>
        <taxon>Rhabditoidea</taxon>
        <taxon>Rhabditidae</taxon>
        <taxon>Peloderinae</taxon>
        <taxon>Caenorhabditis</taxon>
    </lineage>
</organism>
<evidence type="ECO:0000256" key="3">
    <source>
        <dbReference type="ARBA" id="ARBA00022475"/>
    </source>
</evidence>
<feature type="chain" id="PRO_5035936274" description="ZP domain-containing protein" evidence="9">
    <location>
        <begin position="17"/>
        <end position="692"/>
    </location>
</feature>
<dbReference type="Proteomes" id="UP000494206">
    <property type="component" value="Unassembled WGS sequence"/>
</dbReference>
<keyword evidence="2" id="KW-0193">Cuticle</keyword>
<comment type="caution">
    <text evidence="11">The sequence shown here is derived from an EMBL/GenBank/DDBJ whole genome shotgun (WGS) entry which is preliminary data.</text>
</comment>
<dbReference type="PROSITE" id="PS51034">
    <property type="entry name" value="ZP_2"/>
    <property type="match status" value="1"/>
</dbReference>
<dbReference type="InterPro" id="IPR001507">
    <property type="entry name" value="ZP_dom"/>
</dbReference>
<keyword evidence="3" id="KW-1003">Cell membrane</keyword>